<evidence type="ECO:0000313" key="2">
    <source>
        <dbReference type="Proteomes" id="UP000789570"/>
    </source>
</evidence>
<dbReference type="EMBL" id="CAJVPQ010002500">
    <property type="protein sequence ID" value="CAG8599407.1"/>
    <property type="molecule type" value="Genomic_DNA"/>
</dbReference>
<sequence>MDNEPDFIRLEILKKRKSRENETSDQQEKHCAYNHEYKWKKLAKETIEQCETRLKS</sequence>
<dbReference type="OrthoDB" id="2437168at2759"/>
<gene>
    <name evidence="1" type="ORF">FCALED_LOCUS8514</name>
</gene>
<comment type="caution">
    <text evidence="1">The sequence shown here is derived from an EMBL/GenBank/DDBJ whole genome shotgun (WGS) entry which is preliminary data.</text>
</comment>
<keyword evidence="2" id="KW-1185">Reference proteome</keyword>
<dbReference type="AlphaFoldDB" id="A0A9N9GG13"/>
<protein>
    <submittedName>
        <fullName evidence="1">6984_t:CDS:1</fullName>
    </submittedName>
</protein>
<organism evidence="1 2">
    <name type="scientific">Funneliformis caledonium</name>
    <dbReference type="NCBI Taxonomy" id="1117310"/>
    <lineage>
        <taxon>Eukaryota</taxon>
        <taxon>Fungi</taxon>
        <taxon>Fungi incertae sedis</taxon>
        <taxon>Mucoromycota</taxon>
        <taxon>Glomeromycotina</taxon>
        <taxon>Glomeromycetes</taxon>
        <taxon>Glomerales</taxon>
        <taxon>Glomeraceae</taxon>
        <taxon>Funneliformis</taxon>
    </lineage>
</organism>
<evidence type="ECO:0000313" key="1">
    <source>
        <dbReference type="EMBL" id="CAG8599407.1"/>
    </source>
</evidence>
<name>A0A9N9GG13_9GLOM</name>
<accession>A0A9N9GG13</accession>
<reference evidence="1" key="1">
    <citation type="submission" date="2021-06" db="EMBL/GenBank/DDBJ databases">
        <authorList>
            <person name="Kallberg Y."/>
            <person name="Tangrot J."/>
            <person name="Rosling A."/>
        </authorList>
    </citation>
    <scope>NUCLEOTIDE SEQUENCE</scope>
    <source>
        <strain evidence="1">UK204</strain>
    </source>
</reference>
<dbReference type="Proteomes" id="UP000789570">
    <property type="component" value="Unassembled WGS sequence"/>
</dbReference>
<proteinExistence type="predicted"/>